<evidence type="ECO:0000256" key="1">
    <source>
        <dbReference type="ARBA" id="ARBA00004613"/>
    </source>
</evidence>
<comment type="caution">
    <text evidence="4">The sequence shown here is derived from an EMBL/GenBank/DDBJ whole genome shotgun (WGS) entry which is preliminary data.</text>
</comment>
<name>A0A9X1Z645_9PSED</name>
<sequence length="1048" mass="110231">MVMQTTFDGPESDYSFSDSGENIEVSKNDVVVASSEGLSGDLVLTLGESEITASREVDTVHASGSVEDPYVTALDDGGYVLTWSVDSDSFEGIVVKRYSASGEMIQRTNIPTPDVDDPSVTALKNGQFVLAWTSENDNDVSTVYTQLFGADGSTSGSVVKVASSATFDLEDAKVTVLSDTKYIVTWGETHDDVSNNPLLELTDIKSVVYTNGKPGAVQTLVTRDSALGEADDSTILKGADGKFWLTYTVQKVNINPNTQEISYTSNFLLSQLDANGKLIAGAPTVLETLTSSNGYASYFGVVEVNGQFVVSHVTEGTGTQDRVIVTQLYDNTFVAIGDPVEISSGQSINGATIAELPNEGGYVLAWNEFNPNGGGNVYIQRFDANGVEKDGSPILVGTAETGNFLRDAPVVTVRDGGTVVVSWESSSNSTPNEVDINVQKVTNAGLLVGSTTTTITGDAHDNTLNWSGTDDVTLDGGAGNDTAGLLGSSAEHRFTQDSAGNIVVQGNQDTTLQSIEKVQFTGNETISINDNRFDNEAGAVVSMEPNSTQLSNGNYVVVWEQAGEFHVQQFDASHTLLDDQLLNSNTGTNPVITAGKDGAYLIGWITDGNLLQIQGYDTTGTATGELISFSPQDSDNSNVRFEDMAITVLANGNYAVTWSEEMNGAQGSSSPFFASETFVQIFDGTTHLAITDMVQVDTKTQDGKVFAGEPSITNLGTGFAIAWERETGSSGNVDVYLQRYDAAGKAIGANTLVNTTTAGEQSGAKITTLGDGSLVVTWVSLTFKNDEPVSGNVYMQRYSDKGAKLGGETLVNTATKEIQGEPAITALKDGGYVISWATSDEASRSADAHLYAQIFDKNGAKVGGQLLINTSENDMFPVVNATADGGFVVTWEDLSGERDVNGNNVSGDIHSQRFDSTGHSTVLTGDDGDNTLIWTGSNPIVLEGGAGNDTLVGGDANDILKGGTGDDRLDGGLGADVLSGGLGNDTYVVNNLQDQIIENAGEGTDTVESSITWTLGANLETSHSTGSDHLNGTGNALNNVLIGNARPT</sequence>
<dbReference type="PANTHER" id="PTHR38340:SF1">
    <property type="entry name" value="S-LAYER PROTEIN"/>
    <property type="match status" value="1"/>
</dbReference>
<dbReference type="Proteomes" id="UP001155059">
    <property type="component" value="Unassembled WGS sequence"/>
</dbReference>
<reference evidence="4 5" key="2">
    <citation type="journal article" date="2023" name="Plant Pathol.">
        <title>Dismantling and reorganizing Pseudomonas marginalis sensu#lato.</title>
        <authorList>
            <person name="Sawada H."/>
            <person name="Fujikawa T."/>
            <person name="Satou M."/>
        </authorList>
    </citation>
    <scope>NUCLEOTIDE SEQUENCE [LARGE SCALE GENOMIC DNA]</scope>
    <source>
        <strain evidence="4 5">MAFF 302030</strain>
    </source>
</reference>
<dbReference type="GO" id="GO:0005576">
    <property type="term" value="C:extracellular region"/>
    <property type="evidence" value="ECO:0007669"/>
    <property type="project" value="UniProtKB-SubCell"/>
</dbReference>
<dbReference type="GO" id="GO:0005509">
    <property type="term" value="F:calcium ion binding"/>
    <property type="evidence" value="ECO:0007669"/>
    <property type="project" value="InterPro"/>
</dbReference>
<dbReference type="AlphaFoldDB" id="A0A9X1Z645"/>
<evidence type="ECO:0008006" key="6">
    <source>
        <dbReference type="Google" id="ProtNLM"/>
    </source>
</evidence>
<protein>
    <recommendedName>
        <fullName evidence="6">Calcium-binding protein</fullName>
    </recommendedName>
</protein>
<dbReference type="RefSeq" id="WP_268267162.1">
    <property type="nucleotide sequence ID" value="NZ_JALQCW010000105.1"/>
</dbReference>
<dbReference type="SUPFAM" id="SSF51120">
    <property type="entry name" value="beta-Roll"/>
    <property type="match status" value="1"/>
</dbReference>
<gene>
    <name evidence="4" type="ORF">M1B34_31360</name>
</gene>
<keyword evidence="2" id="KW-0964">Secreted</keyword>
<reference evidence="4 5" key="1">
    <citation type="journal article" date="2022" name="Int. J. Syst. Evol. Microbiol.">
        <title>Pseudomonas aegrilactucae sp. nov. and Pseudomonas morbosilactucae sp. nov., pathogens causing bacterial rot of lettuce in Japan.</title>
        <authorList>
            <person name="Sawada H."/>
            <person name="Fujikawa T."/>
            <person name="Satou M."/>
        </authorList>
    </citation>
    <scope>NUCLEOTIDE SEQUENCE [LARGE SCALE GENOMIC DNA]</scope>
    <source>
        <strain evidence="4 5">MAFF 302030</strain>
    </source>
</reference>
<dbReference type="PROSITE" id="PS00330">
    <property type="entry name" value="HEMOLYSIN_CALCIUM"/>
    <property type="match status" value="2"/>
</dbReference>
<accession>A0A9X1Z645</accession>
<evidence type="ECO:0000256" key="2">
    <source>
        <dbReference type="ARBA" id="ARBA00022525"/>
    </source>
</evidence>
<dbReference type="PRINTS" id="PR00313">
    <property type="entry name" value="CABNDNGRPT"/>
</dbReference>
<keyword evidence="3" id="KW-0106">Calcium</keyword>
<dbReference type="InterPro" id="IPR050557">
    <property type="entry name" value="RTX_toxin/Mannuronan_C5-epim"/>
</dbReference>
<dbReference type="PANTHER" id="PTHR38340">
    <property type="entry name" value="S-LAYER PROTEIN"/>
    <property type="match status" value="1"/>
</dbReference>
<organism evidence="4 5">
    <name type="scientific">Pseudomonas morbosilactucae</name>
    <dbReference type="NCBI Taxonomy" id="2938197"/>
    <lineage>
        <taxon>Bacteria</taxon>
        <taxon>Pseudomonadati</taxon>
        <taxon>Pseudomonadota</taxon>
        <taxon>Gammaproteobacteria</taxon>
        <taxon>Pseudomonadales</taxon>
        <taxon>Pseudomonadaceae</taxon>
        <taxon>Pseudomonas</taxon>
    </lineage>
</organism>
<dbReference type="Pfam" id="PF00353">
    <property type="entry name" value="HemolysinCabind"/>
    <property type="match status" value="1"/>
</dbReference>
<proteinExistence type="predicted"/>
<dbReference type="InterPro" id="IPR001343">
    <property type="entry name" value="Hemolysn_Ca-bd"/>
</dbReference>
<feature type="non-terminal residue" evidence="4">
    <location>
        <position position="1048"/>
    </location>
</feature>
<dbReference type="EMBL" id="JALQCW010000105">
    <property type="protein sequence ID" value="MCK9802037.1"/>
    <property type="molecule type" value="Genomic_DNA"/>
</dbReference>
<comment type="subcellular location">
    <subcellularLocation>
        <location evidence="1">Secreted</location>
    </subcellularLocation>
</comment>
<evidence type="ECO:0000313" key="5">
    <source>
        <dbReference type="Proteomes" id="UP001155059"/>
    </source>
</evidence>
<dbReference type="Gene3D" id="2.150.10.10">
    <property type="entry name" value="Serralysin-like metalloprotease, C-terminal"/>
    <property type="match status" value="1"/>
</dbReference>
<evidence type="ECO:0000256" key="3">
    <source>
        <dbReference type="ARBA" id="ARBA00022837"/>
    </source>
</evidence>
<dbReference type="InterPro" id="IPR018511">
    <property type="entry name" value="Hemolysin-typ_Ca-bd_CS"/>
</dbReference>
<dbReference type="InterPro" id="IPR011049">
    <property type="entry name" value="Serralysin-like_metalloprot_C"/>
</dbReference>
<evidence type="ECO:0000313" key="4">
    <source>
        <dbReference type="EMBL" id="MCK9802037.1"/>
    </source>
</evidence>